<reference evidence="1 2" key="1">
    <citation type="submission" date="2015-01" db="EMBL/GenBank/DDBJ databases">
        <title>The Genome Sequence of Cryptococcus gattii EJB2.</title>
        <authorList>
            <consortium name="The Broad Institute Genomics Platform"/>
            <person name="Cuomo C."/>
            <person name="Litvintseva A."/>
            <person name="Chen Y."/>
            <person name="Heitman J."/>
            <person name="Sun S."/>
            <person name="Springer D."/>
            <person name="Dromer F."/>
            <person name="Young S."/>
            <person name="Zeng Q."/>
            <person name="Gargeya S."/>
            <person name="Abouelleil A."/>
            <person name="Alvarado L."/>
            <person name="Chapman S.B."/>
            <person name="Gainer-Dewar J."/>
            <person name="Goldberg J."/>
            <person name="Griggs A."/>
            <person name="Gujja S."/>
            <person name="Hansen M."/>
            <person name="Howarth C."/>
            <person name="Imamovic A."/>
            <person name="Larimer J."/>
            <person name="Murphy C."/>
            <person name="Naylor J."/>
            <person name="Pearson M."/>
            <person name="Priest M."/>
            <person name="Roberts A."/>
            <person name="Saif S."/>
            <person name="Shea T."/>
            <person name="Sykes S."/>
            <person name="Wortman J."/>
            <person name="Nusbaum C."/>
            <person name="Birren B."/>
        </authorList>
    </citation>
    <scope>NUCLEOTIDE SEQUENCE [LARGE SCALE GENOMIC DNA]</scope>
    <source>
        <strain evidence="1 2">EJB2</strain>
    </source>
</reference>
<gene>
    <name evidence="1" type="ORF">I306_05839</name>
</gene>
<name>A0ABR5BNS5_9TREE</name>
<evidence type="ECO:0000313" key="1">
    <source>
        <dbReference type="EMBL" id="KIR77183.1"/>
    </source>
</evidence>
<sequence length="350" mass="38715">MQNPNVQIVLIEQLKRSTFLPPPRNELSNVDVNIACLNHTLFSPIFSPPDTLAQKYAPHITPIRTSRFSKLTSVFSISREDSYKRENAKLGGKWGWGRYNRLDKNEEPPLIRRESGVSGHSSDSDCTLVGATADCGENVCSVQDERVHDPAGELLVLLAPVISTIQRLGIKISSHVHALLPAEFDALRDHYLEACNAMLSALTKLQSPQSYVKARRNPFLDTGDGLEMRTLMLEALIKKIKAEQARFRFLSTTLTSSNNPFVVHAAASLQNPDQRPSERHASTVQSNSIKIVPAQVTLPNGEISSRSFIPSPQQSSWAMNIVRLGSFQASALFTPSPIAVRKLVEDARKV</sequence>
<evidence type="ECO:0000313" key="2">
    <source>
        <dbReference type="Proteomes" id="UP000054272"/>
    </source>
</evidence>
<dbReference type="Proteomes" id="UP000054272">
    <property type="component" value="Unassembled WGS sequence"/>
</dbReference>
<accession>A0ABR5BNS5</accession>
<proteinExistence type="predicted"/>
<keyword evidence="2" id="KW-1185">Reference proteome</keyword>
<organism evidence="1 2">
    <name type="scientific">Cryptococcus gattii EJB2</name>
    <dbReference type="NCBI Taxonomy" id="1296103"/>
    <lineage>
        <taxon>Eukaryota</taxon>
        <taxon>Fungi</taxon>
        <taxon>Dikarya</taxon>
        <taxon>Basidiomycota</taxon>
        <taxon>Agaricomycotina</taxon>
        <taxon>Tremellomycetes</taxon>
        <taxon>Tremellales</taxon>
        <taxon>Cryptococcaceae</taxon>
        <taxon>Cryptococcus</taxon>
        <taxon>Cryptococcus gattii species complex</taxon>
    </lineage>
</organism>
<protein>
    <submittedName>
        <fullName evidence="1">Uncharacterized protein</fullName>
    </submittedName>
</protein>
<dbReference type="EMBL" id="KN848758">
    <property type="protein sequence ID" value="KIR77183.1"/>
    <property type="molecule type" value="Genomic_DNA"/>
</dbReference>